<gene>
    <name evidence="5" type="ORF">Acr_07g0014600</name>
</gene>
<proteinExistence type="inferred from homology"/>
<evidence type="ECO:0000256" key="3">
    <source>
        <dbReference type="PROSITE-ProRule" id="PRU01191"/>
    </source>
</evidence>
<keyword evidence="6" id="KW-1185">Reference proteome</keyword>
<dbReference type="PANTHER" id="PTHR31636">
    <property type="entry name" value="OSJNBA0084A10.13 PROTEIN-RELATED"/>
    <property type="match status" value="1"/>
</dbReference>
<dbReference type="PROSITE" id="PS50985">
    <property type="entry name" value="GRAS"/>
    <property type="match status" value="1"/>
</dbReference>
<feature type="region of interest" description="Disordered" evidence="4">
    <location>
        <begin position="148"/>
        <end position="206"/>
    </location>
</feature>
<dbReference type="AlphaFoldDB" id="A0A7J0EXU1"/>
<evidence type="ECO:0000256" key="4">
    <source>
        <dbReference type="SAM" id="MobiDB-lite"/>
    </source>
</evidence>
<protein>
    <submittedName>
        <fullName evidence="5">SCARECROW-like 1</fullName>
    </submittedName>
</protein>
<evidence type="ECO:0000256" key="1">
    <source>
        <dbReference type="ARBA" id="ARBA00023015"/>
    </source>
</evidence>
<feature type="compositionally biased region" description="Acidic residues" evidence="4">
    <location>
        <begin position="148"/>
        <end position="169"/>
    </location>
</feature>
<dbReference type="Proteomes" id="UP000585474">
    <property type="component" value="Unassembled WGS sequence"/>
</dbReference>
<feature type="region of interest" description="SAW" evidence="3">
    <location>
        <begin position="508"/>
        <end position="582"/>
    </location>
</feature>
<comment type="caution">
    <text evidence="3">Lacks conserved residue(s) required for the propagation of feature annotation.</text>
</comment>
<dbReference type="Pfam" id="PF03514">
    <property type="entry name" value="GRAS"/>
    <property type="match status" value="1"/>
</dbReference>
<keyword evidence="1" id="KW-0805">Transcription regulation</keyword>
<name>A0A7J0EXU1_9ERIC</name>
<evidence type="ECO:0000313" key="6">
    <source>
        <dbReference type="Proteomes" id="UP000585474"/>
    </source>
</evidence>
<comment type="similarity">
    <text evidence="3">Belongs to the GRAS family.</text>
</comment>
<feature type="region of interest" description="Leucine repeat I (LRI)" evidence="3">
    <location>
        <begin position="210"/>
        <end position="270"/>
    </location>
</feature>
<dbReference type="InterPro" id="IPR005202">
    <property type="entry name" value="TF_GRAS"/>
</dbReference>
<feature type="region of interest" description="VHIID" evidence="3">
    <location>
        <begin position="289"/>
        <end position="354"/>
    </location>
</feature>
<feature type="compositionally biased region" description="Low complexity" evidence="4">
    <location>
        <begin position="186"/>
        <end position="199"/>
    </location>
</feature>
<accession>A0A7J0EXU1</accession>
<organism evidence="5 6">
    <name type="scientific">Actinidia rufa</name>
    <dbReference type="NCBI Taxonomy" id="165716"/>
    <lineage>
        <taxon>Eukaryota</taxon>
        <taxon>Viridiplantae</taxon>
        <taxon>Streptophyta</taxon>
        <taxon>Embryophyta</taxon>
        <taxon>Tracheophyta</taxon>
        <taxon>Spermatophyta</taxon>
        <taxon>Magnoliopsida</taxon>
        <taxon>eudicotyledons</taxon>
        <taxon>Gunneridae</taxon>
        <taxon>Pentapetalae</taxon>
        <taxon>asterids</taxon>
        <taxon>Ericales</taxon>
        <taxon>Actinidiaceae</taxon>
        <taxon>Actinidia</taxon>
    </lineage>
</organism>
<keyword evidence="2" id="KW-0804">Transcription</keyword>
<feature type="region of interest" description="Leucine repeat II (LRII)" evidence="3">
    <location>
        <begin position="370"/>
        <end position="402"/>
    </location>
</feature>
<dbReference type="EMBL" id="BJWL01000007">
    <property type="protein sequence ID" value="GFY91264.1"/>
    <property type="molecule type" value="Genomic_DNA"/>
</dbReference>
<evidence type="ECO:0000313" key="5">
    <source>
        <dbReference type="EMBL" id="GFY91264.1"/>
    </source>
</evidence>
<reference evidence="5 6" key="1">
    <citation type="submission" date="2019-07" db="EMBL/GenBank/DDBJ databases">
        <title>De Novo Assembly of kiwifruit Actinidia rufa.</title>
        <authorList>
            <person name="Sugita-Konishi S."/>
            <person name="Sato K."/>
            <person name="Mori E."/>
            <person name="Abe Y."/>
            <person name="Kisaki G."/>
            <person name="Hamano K."/>
            <person name="Suezawa K."/>
            <person name="Otani M."/>
            <person name="Fukuda T."/>
            <person name="Manabe T."/>
            <person name="Gomi K."/>
            <person name="Tabuchi M."/>
            <person name="Akimitsu K."/>
            <person name="Kataoka I."/>
        </authorList>
    </citation>
    <scope>NUCLEOTIDE SEQUENCE [LARGE SCALE GENOMIC DNA]</scope>
    <source>
        <strain evidence="6">cv. Fuchu</strain>
    </source>
</reference>
<evidence type="ECO:0000256" key="2">
    <source>
        <dbReference type="ARBA" id="ARBA00023163"/>
    </source>
</evidence>
<comment type="caution">
    <text evidence="5">The sequence shown here is derived from an EMBL/GenBank/DDBJ whole genome shotgun (WGS) entry which is preliminary data.</text>
</comment>
<feature type="short sequence motif" description="VHIID" evidence="3">
    <location>
        <begin position="320"/>
        <end position="324"/>
    </location>
</feature>
<sequence length="582" mass="65292">MSLVRFQDQYARSYGNPKLYALNGSNDSPGISNPIFNAEKHNKIMYATESCSSESYDLKYFLDSPTPTEEFVHSSSYSNSENPFHPQVRSTSMTALNPFNSFVAIQHQDPYQANFESKYLESQSPDAVDCGEDEMRLKLRELERALLDDNDVDEDDDAFGPDQSMEIDGEWAPPICNPLRHESPKESSSSDSNLSSISSTKEISLTSSPQTPKQLLYDCAVMISEGNIADASMVINDLRQRVSIQGSPTERIAAYMVEALAARVAASGKGLYKALKCKEPPSNDRLSAMQVLFEICPCFRFGFMAANGAIIEASKDEKRIHIIDFDINQGSQYITLIQTLAKQPGKPPQLKLTGVDDPESVQRSVGGLKVIGQRLEELAKELKVQFEFQAVAANTAEVNPAMLNCRAGEALIVNFAFQLHHMPDESVSTVNQRDQLLRMVKSFNPKLVTVVEQDVNTNTAAFLPRFAEAYNYYSAVYDSLDATLPRDSQDRLNVEKHCLARDIVNIVACEGEERIERYELAGKWRARMMMAGFKPWPISSNVNELIRKLIKQYCDRYKVKDESGALHFAWEDRVLIVASAWR</sequence>
<dbReference type="OrthoDB" id="615187at2759"/>